<evidence type="ECO:0000313" key="1">
    <source>
        <dbReference type="EMBL" id="CEM28929.1"/>
    </source>
</evidence>
<dbReference type="InterPro" id="IPR011057">
    <property type="entry name" value="Mss4-like_sf"/>
</dbReference>
<dbReference type="EMBL" id="CDMZ01001204">
    <property type="protein sequence ID" value="CEM28929.1"/>
    <property type="molecule type" value="Genomic_DNA"/>
</dbReference>
<gene>
    <name evidence="1" type="ORF">Cvel_21865</name>
</gene>
<proteinExistence type="predicted"/>
<reference evidence="1" key="1">
    <citation type="submission" date="2014-11" db="EMBL/GenBank/DDBJ databases">
        <authorList>
            <person name="Otto D Thomas"/>
            <person name="Naeem Raeece"/>
        </authorList>
    </citation>
    <scope>NUCLEOTIDE SEQUENCE</scope>
</reference>
<sequence length="311" mass="33644">MDDEIPRPGIRADLTTRDEYLATRFEKLSASGYDLTGWTVEERREALESLGPLTELEEGVLVRGEMEPAGSGAFIGLRERGLYTCRLDGLPLFSSGCKYALPDGGLRGGSGNSESPPSGIVLPLPSLPDALEGGEFDGTGGNFAMARSVRSVLRSAVEGFPCFSEPVDPEHLVETSVENCINTSSRSLLYSRDGVQRNLVRLSSKRSGTFLGYAWSIPFCFNDLNVGSVEVTASEPGSRFVQLDTKTTGDSGRDLSCGKVGGQGSEMIRVYQICSAALHFYPLGTPLPVEAQPENLWGSEGQYRAWRLKLQ</sequence>
<accession>A0A0G4GH50</accession>
<dbReference type="Gene3D" id="2.170.150.20">
    <property type="entry name" value="Peptide methionine sulfoxide reductase"/>
    <property type="match status" value="1"/>
</dbReference>
<name>A0A0G4GH50_9ALVE</name>
<dbReference type="VEuPathDB" id="CryptoDB:Cvel_21865"/>
<organism evidence="1">
    <name type="scientific">Chromera velia CCMP2878</name>
    <dbReference type="NCBI Taxonomy" id="1169474"/>
    <lineage>
        <taxon>Eukaryota</taxon>
        <taxon>Sar</taxon>
        <taxon>Alveolata</taxon>
        <taxon>Colpodellida</taxon>
        <taxon>Chromeraceae</taxon>
        <taxon>Chromera</taxon>
    </lineage>
</organism>
<dbReference type="SUPFAM" id="SSF51316">
    <property type="entry name" value="Mss4-like"/>
    <property type="match status" value="1"/>
</dbReference>
<dbReference type="AlphaFoldDB" id="A0A0G4GH50"/>
<protein>
    <submittedName>
        <fullName evidence="1">Uncharacterized protein</fullName>
    </submittedName>
</protein>